<organism evidence="4 5">
    <name type="scientific">Castilleja foliolosa</name>
    <dbReference type="NCBI Taxonomy" id="1961234"/>
    <lineage>
        <taxon>Eukaryota</taxon>
        <taxon>Viridiplantae</taxon>
        <taxon>Streptophyta</taxon>
        <taxon>Embryophyta</taxon>
        <taxon>Tracheophyta</taxon>
        <taxon>Spermatophyta</taxon>
        <taxon>Magnoliopsida</taxon>
        <taxon>eudicotyledons</taxon>
        <taxon>Gunneridae</taxon>
        <taxon>Pentapetalae</taxon>
        <taxon>asterids</taxon>
        <taxon>lamiids</taxon>
        <taxon>Lamiales</taxon>
        <taxon>Orobanchaceae</taxon>
        <taxon>Pedicularideae</taxon>
        <taxon>Castillejinae</taxon>
        <taxon>Castilleja</taxon>
    </lineage>
</organism>
<keyword evidence="5" id="KW-1185">Reference proteome</keyword>
<feature type="compositionally biased region" description="Low complexity" evidence="2">
    <location>
        <begin position="1"/>
        <end position="44"/>
    </location>
</feature>
<dbReference type="Proteomes" id="UP001632038">
    <property type="component" value="Unassembled WGS sequence"/>
</dbReference>
<reference evidence="5" key="1">
    <citation type="journal article" date="2024" name="IScience">
        <title>Strigolactones Initiate the Formation of Haustorium-like Structures in Castilleja.</title>
        <authorList>
            <person name="Buerger M."/>
            <person name="Peterson D."/>
            <person name="Chory J."/>
        </authorList>
    </citation>
    <scope>NUCLEOTIDE SEQUENCE [LARGE SCALE GENOMIC DNA]</scope>
</reference>
<dbReference type="PROSITE" id="PS50891">
    <property type="entry name" value="LOB"/>
    <property type="match status" value="1"/>
</dbReference>
<gene>
    <name evidence="4" type="ORF">CASFOL_038551</name>
</gene>
<dbReference type="PANTHER" id="PTHR31301">
    <property type="entry name" value="LOB DOMAIN-CONTAINING PROTEIN 4-RELATED"/>
    <property type="match status" value="1"/>
</dbReference>
<evidence type="ECO:0000259" key="3">
    <source>
        <dbReference type="PROSITE" id="PS50891"/>
    </source>
</evidence>
<proteinExistence type="inferred from homology"/>
<evidence type="ECO:0000256" key="2">
    <source>
        <dbReference type="SAM" id="MobiDB-lite"/>
    </source>
</evidence>
<feature type="domain" description="LOB" evidence="3">
    <location>
        <begin position="56"/>
        <end position="157"/>
    </location>
</feature>
<accession>A0ABD3BLC9</accession>
<protein>
    <recommendedName>
        <fullName evidence="3">LOB domain-containing protein</fullName>
    </recommendedName>
</protein>
<dbReference type="InterPro" id="IPR004883">
    <property type="entry name" value="LOB"/>
</dbReference>
<name>A0ABD3BLC9_9LAMI</name>
<evidence type="ECO:0000256" key="1">
    <source>
        <dbReference type="ARBA" id="ARBA00005474"/>
    </source>
</evidence>
<feature type="region of interest" description="Disordered" evidence="2">
    <location>
        <begin position="1"/>
        <end position="51"/>
    </location>
</feature>
<dbReference type="Pfam" id="PF03195">
    <property type="entry name" value="LOB"/>
    <property type="match status" value="1"/>
</dbReference>
<evidence type="ECO:0000313" key="5">
    <source>
        <dbReference type="Proteomes" id="UP001632038"/>
    </source>
</evidence>
<dbReference type="EMBL" id="JAVIJP010000081">
    <property type="protein sequence ID" value="KAL3618230.1"/>
    <property type="molecule type" value="Genomic_DNA"/>
</dbReference>
<sequence length="286" mass="32433">MQPNNNTLLQNINNNHNNKKTNNNNKNNNNNSNNTTNTTTTSSGNHHHRSHGSTAQACAACKYQRRKCAADCILAPYFPHDRQRQFLNAHRLFGVSNIVKIVRHLDPVAKDHAMRTIIFQSDARAADPVGGCHRIIRDLEYQIGLAKAELDVVLHHLALCRRHAAADEVVVIDDVNSSWSTCMHGENVNNNTSNNESMTSSTYVHHHDDHHINHHHHMMKSLSMEDCNQMKSILDHLSSDDDDTRQDHHRYNFDSHGNILTSNGILTEESDRFKDDDDGPFSFIQA</sequence>
<dbReference type="PANTHER" id="PTHR31301:SF67">
    <property type="entry name" value="LOB DOMAIN-CONTAINING PROTEIN 22"/>
    <property type="match status" value="1"/>
</dbReference>
<comment type="caution">
    <text evidence="4">The sequence shown here is derived from an EMBL/GenBank/DDBJ whole genome shotgun (WGS) entry which is preliminary data.</text>
</comment>
<dbReference type="AlphaFoldDB" id="A0ABD3BLC9"/>
<evidence type="ECO:0000313" key="4">
    <source>
        <dbReference type="EMBL" id="KAL3618230.1"/>
    </source>
</evidence>
<comment type="similarity">
    <text evidence="1">Belongs to the LOB domain-containing protein family.</text>
</comment>